<evidence type="ECO:0000313" key="2">
    <source>
        <dbReference type="EMBL" id="SDI37416.1"/>
    </source>
</evidence>
<gene>
    <name evidence="3" type="ORF">NCTC13492_00549</name>
    <name evidence="2" type="ORF">SAMN05421542_1008</name>
</gene>
<dbReference type="RefSeq" id="WP_089734109.1">
    <property type="nucleotide sequence ID" value="NZ_FNEG01000001.1"/>
</dbReference>
<evidence type="ECO:0000313" key="4">
    <source>
        <dbReference type="Proteomes" id="UP000199426"/>
    </source>
</evidence>
<dbReference type="Proteomes" id="UP000251670">
    <property type="component" value="Unassembled WGS sequence"/>
</dbReference>
<dbReference type="InterPro" id="IPR006016">
    <property type="entry name" value="UspA"/>
</dbReference>
<evidence type="ECO:0000313" key="3">
    <source>
        <dbReference type="EMBL" id="SQB26871.1"/>
    </source>
</evidence>
<dbReference type="Proteomes" id="UP000199426">
    <property type="component" value="Unassembled WGS sequence"/>
</dbReference>
<evidence type="ECO:0000313" key="5">
    <source>
        <dbReference type="Proteomes" id="UP000251670"/>
    </source>
</evidence>
<name>A0A2X2VMH3_CHRJE</name>
<feature type="domain" description="UspA" evidence="1">
    <location>
        <begin position="1"/>
        <end position="148"/>
    </location>
</feature>
<organism evidence="3 5">
    <name type="scientific">Chryseobacterium jejuense</name>
    <dbReference type="NCBI Taxonomy" id="445960"/>
    <lineage>
        <taxon>Bacteria</taxon>
        <taxon>Pseudomonadati</taxon>
        <taxon>Bacteroidota</taxon>
        <taxon>Flavobacteriia</taxon>
        <taxon>Flavobacteriales</taxon>
        <taxon>Weeksellaceae</taxon>
        <taxon>Chryseobacterium group</taxon>
        <taxon>Chryseobacterium</taxon>
    </lineage>
</organism>
<evidence type="ECO:0000259" key="1">
    <source>
        <dbReference type="Pfam" id="PF00582"/>
    </source>
</evidence>
<dbReference type="OrthoDB" id="9788959at2"/>
<accession>A0A2X2VMH3</accession>
<dbReference type="AlphaFoldDB" id="A0A2X2VMH3"/>
<dbReference type="STRING" id="445960.SAMN05421542_1008"/>
<reference evidence="3 5" key="2">
    <citation type="submission" date="2018-06" db="EMBL/GenBank/DDBJ databases">
        <authorList>
            <consortium name="Pathogen Informatics"/>
            <person name="Doyle S."/>
        </authorList>
    </citation>
    <scope>NUCLEOTIDE SEQUENCE [LARGE SCALE GENOMIC DNA]</scope>
    <source>
        <strain evidence="3 5">NCTC13492</strain>
    </source>
</reference>
<dbReference type="Gene3D" id="3.40.50.12370">
    <property type="match status" value="1"/>
</dbReference>
<dbReference type="SUPFAM" id="SSF52402">
    <property type="entry name" value="Adenine nucleotide alpha hydrolases-like"/>
    <property type="match status" value="2"/>
</dbReference>
<dbReference type="EMBL" id="FNEG01000001">
    <property type="protein sequence ID" value="SDI37416.1"/>
    <property type="molecule type" value="Genomic_DNA"/>
</dbReference>
<reference evidence="2 4" key="1">
    <citation type="submission" date="2016-10" db="EMBL/GenBank/DDBJ databases">
        <authorList>
            <person name="Varghese N."/>
            <person name="Submissions S."/>
        </authorList>
    </citation>
    <scope>NUCLEOTIDE SEQUENCE [LARGE SCALE GENOMIC DNA]</scope>
    <source>
        <strain evidence="2 4">DSM 19299</strain>
    </source>
</reference>
<proteinExistence type="predicted"/>
<protein>
    <submittedName>
        <fullName evidence="2">Nucleotide-binding universal stress protein, UspA family</fullName>
    </submittedName>
    <submittedName>
        <fullName evidence="3">Universal stress protein family</fullName>
    </submittedName>
</protein>
<keyword evidence="4" id="KW-1185">Reference proteome</keyword>
<dbReference type="EMBL" id="UAWB01000002">
    <property type="protein sequence ID" value="SQB26871.1"/>
    <property type="molecule type" value="Genomic_DNA"/>
</dbReference>
<sequence>MRTILVPIDFTSTTENAVKVAAEWAKHYEYQNIILLKIAGESEFDYLHIAEGHSFVNEENVNNLLKRTDLLFDQLSKMITEIAPEVKVSRLLSDWALTRSINEVLKNQPSIEMIVLGSDDSTSSNESFVSDNIISIARTSPVKTLIVPNSYQYNSINNIVIPCDINGIKKLERLFHHKSMIQKLDVHLSFLNINTKEKNEINSDKKKELEDYIQQHLTEIPSSIHYSYDENVINGILSFATSNNTDLIIALPGRHSFLYYMASRSISEGLYQNTNLPVLILK</sequence>
<dbReference type="Pfam" id="PF00582">
    <property type="entry name" value="Usp"/>
    <property type="match status" value="1"/>
</dbReference>